<dbReference type="Pfam" id="PF20083">
    <property type="entry name" value="DUF6477"/>
    <property type="match status" value="1"/>
</dbReference>
<protein>
    <submittedName>
        <fullName evidence="1">Uncharacterized protein</fullName>
    </submittedName>
</protein>
<dbReference type="RefSeq" id="WP_076646229.1">
    <property type="nucleotide sequence ID" value="NZ_FTPS01000001.1"/>
</dbReference>
<dbReference type="Proteomes" id="UP000192455">
    <property type="component" value="Unassembled WGS sequence"/>
</dbReference>
<reference evidence="1 2" key="1">
    <citation type="submission" date="2017-01" db="EMBL/GenBank/DDBJ databases">
        <authorList>
            <person name="Mah S.A."/>
            <person name="Swanson W.J."/>
            <person name="Moy G.W."/>
            <person name="Vacquier V.D."/>
        </authorList>
    </citation>
    <scope>NUCLEOTIDE SEQUENCE [LARGE SCALE GENOMIC DNA]</scope>
    <source>
        <strain evidence="1 2">DSM 21219</strain>
    </source>
</reference>
<evidence type="ECO:0000313" key="2">
    <source>
        <dbReference type="Proteomes" id="UP000192455"/>
    </source>
</evidence>
<organism evidence="1 2">
    <name type="scientific">Pontibaca methylaminivorans</name>
    <dbReference type="NCBI Taxonomy" id="515897"/>
    <lineage>
        <taxon>Bacteria</taxon>
        <taxon>Pseudomonadati</taxon>
        <taxon>Pseudomonadota</taxon>
        <taxon>Alphaproteobacteria</taxon>
        <taxon>Rhodobacterales</taxon>
        <taxon>Roseobacteraceae</taxon>
        <taxon>Pontibaca</taxon>
    </lineage>
</organism>
<dbReference type="AlphaFoldDB" id="A0A1R3W7Q2"/>
<keyword evidence="2" id="KW-1185">Reference proteome</keyword>
<evidence type="ECO:0000313" key="1">
    <source>
        <dbReference type="EMBL" id="SIT73950.1"/>
    </source>
</evidence>
<gene>
    <name evidence="1" type="ORF">SAMN05421849_0071</name>
</gene>
<accession>A0A1R3W7Q2</accession>
<sequence length="110" mass="12017">MQDVLSMLHALRRPRLLIRTARIGANDYRRTAHLQRLLGYGALPCSRTVLMRLMDMERAAEDARVAGSQGYSLLRHIDLLIAMMGEARLLQAAADSEGSTDAEGAAPAPS</sequence>
<dbReference type="STRING" id="515897.SAMN05421849_0071"/>
<proteinExistence type="predicted"/>
<dbReference type="OrthoDB" id="7875218at2"/>
<dbReference type="EMBL" id="FTPS01000001">
    <property type="protein sequence ID" value="SIT73950.1"/>
    <property type="molecule type" value="Genomic_DNA"/>
</dbReference>
<dbReference type="InterPro" id="IPR045516">
    <property type="entry name" value="DUF6477"/>
</dbReference>
<name>A0A1R3W7Q2_9RHOB</name>